<dbReference type="Proteomes" id="UP000291343">
    <property type="component" value="Unassembled WGS sequence"/>
</dbReference>
<keyword evidence="1" id="KW-1133">Transmembrane helix</keyword>
<proteinExistence type="predicted"/>
<evidence type="ECO:0000256" key="1">
    <source>
        <dbReference type="SAM" id="Phobius"/>
    </source>
</evidence>
<protein>
    <submittedName>
        <fullName evidence="2">Uncharacterized protein</fullName>
    </submittedName>
</protein>
<accession>A0A482XSP9</accession>
<evidence type="ECO:0000313" key="2">
    <source>
        <dbReference type="EMBL" id="RZF49032.1"/>
    </source>
</evidence>
<dbReference type="AlphaFoldDB" id="A0A482XSP9"/>
<dbReference type="EMBL" id="QKKF02000496">
    <property type="protein sequence ID" value="RZF49032.1"/>
    <property type="molecule type" value="Genomic_DNA"/>
</dbReference>
<keyword evidence="3" id="KW-1185">Reference proteome</keyword>
<feature type="transmembrane region" description="Helical" evidence="1">
    <location>
        <begin position="36"/>
        <end position="59"/>
    </location>
</feature>
<gene>
    <name evidence="2" type="ORF">LSTR_LSTR011394</name>
</gene>
<sequence length="136" mass="14881">MSFVFKILSHLGRTRLLGHYSLYSVSSLQELGIDFVFLPILLYAIGLAVTYIIGLSTYIGIVASGQAVNKLVMRFLGHLVPGWSDWVMSGLSKVPLAVAIFMVALCHSASGGLALAVGAVFYFLKYFLNKYSLRLD</sequence>
<keyword evidence="1" id="KW-0472">Membrane</keyword>
<evidence type="ECO:0000313" key="3">
    <source>
        <dbReference type="Proteomes" id="UP000291343"/>
    </source>
</evidence>
<reference evidence="2 3" key="1">
    <citation type="journal article" date="2017" name="Gigascience">
        <title>Genome sequence of the small brown planthopper, Laodelphax striatellus.</title>
        <authorList>
            <person name="Zhu J."/>
            <person name="Jiang F."/>
            <person name="Wang X."/>
            <person name="Yang P."/>
            <person name="Bao Y."/>
            <person name="Zhao W."/>
            <person name="Wang W."/>
            <person name="Lu H."/>
            <person name="Wang Q."/>
            <person name="Cui N."/>
            <person name="Li J."/>
            <person name="Chen X."/>
            <person name="Luo L."/>
            <person name="Yu J."/>
            <person name="Kang L."/>
            <person name="Cui F."/>
        </authorList>
    </citation>
    <scope>NUCLEOTIDE SEQUENCE [LARGE SCALE GENOMIC DNA]</scope>
    <source>
        <strain evidence="2">Lst14</strain>
    </source>
</reference>
<keyword evidence="1" id="KW-0812">Transmembrane</keyword>
<name>A0A482XSP9_LAOST</name>
<feature type="transmembrane region" description="Helical" evidence="1">
    <location>
        <begin position="94"/>
        <end position="124"/>
    </location>
</feature>
<dbReference type="InParanoid" id="A0A482XSP9"/>
<dbReference type="OrthoDB" id="348976at2759"/>
<organism evidence="2 3">
    <name type="scientific">Laodelphax striatellus</name>
    <name type="common">Small brown planthopper</name>
    <name type="synonym">Delphax striatella</name>
    <dbReference type="NCBI Taxonomy" id="195883"/>
    <lineage>
        <taxon>Eukaryota</taxon>
        <taxon>Metazoa</taxon>
        <taxon>Ecdysozoa</taxon>
        <taxon>Arthropoda</taxon>
        <taxon>Hexapoda</taxon>
        <taxon>Insecta</taxon>
        <taxon>Pterygota</taxon>
        <taxon>Neoptera</taxon>
        <taxon>Paraneoptera</taxon>
        <taxon>Hemiptera</taxon>
        <taxon>Auchenorrhyncha</taxon>
        <taxon>Fulgoroidea</taxon>
        <taxon>Delphacidae</taxon>
        <taxon>Criomorphinae</taxon>
        <taxon>Laodelphax</taxon>
    </lineage>
</organism>
<comment type="caution">
    <text evidence="2">The sequence shown here is derived from an EMBL/GenBank/DDBJ whole genome shotgun (WGS) entry which is preliminary data.</text>
</comment>
<dbReference type="STRING" id="195883.A0A482XSP9"/>